<comment type="catalytic activity">
    <reaction evidence="7 8">
        <text>D-glyceraldehyde 3-phosphate = dihydroxyacetone phosphate</text>
        <dbReference type="Rhea" id="RHEA:18585"/>
        <dbReference type="ChEBI" id="CHEBI:57642"/>
        <dbReference type="ChEBI" id="CHEBI:59776"/>
        <dbReference type="EC" id="5.3.1.1"/>
    </reaction>
</comment>
<protein>
    <recommendedName>
        <fullName evidence="7 8">Triosephosphate isomerase</fullName>
        <shortName evidence="7">TIM</shortName>
        <shortName evidence="7">TPI</shortName>
        <ecNumber evidence="7 8">5.3.1.1</ecNumber>
    </recommendedName>
    <alternativeName>
        <fullName evidence="7">Triose-phosphate isomerase</fullName>
    </alternativeName>
</protein>
<feature type="binding site" evidence="7">
    <location>
        <position position="208"/>
    </location>
    <ligand>
        <name>substrate</name>
    </ligand>
</feature>
<dbReference type="GO" id="GO:0006094">
    <property type="term" value="P:gluconeogenesis"/>
    <property type="evidence" value="ECO:0007669"/>
    <property type="project" value="UniProtKB-UniRule"/>
</dbReference>
<dbReference type="InterPro" id="IPR035990">
    <property type="entry name" value="TIM_sf"/>
</dbReference>
<name>A0A0G1A7P2_9BACT</name>
<dbReference type="Proteomes" id="UP000034837">
    <property type="component" value="Unassembled WGS sequence"/>
</dbReference>
<feature type="binding site" evidence="7">
    <location>
        <position position="171"/>
    </location>
    <ligand>
        <name>substrate</name>
    </ligand>
</feature>
<dbReference type="GO" id="GO:0019563">
    <property type="term" value="P:glycerol catabolic process"/>
    <property type="evidence" value="ECO:0007669"/>
    <property type="project" value="TreeGrafter"/>
</dbReference>
<gene>
    <name evidence="7" type="primary">tpiA</name>
    <name evidence="9" type="ORF">UV20_C0004G0050</name>
</gene>
<dbReference type="Pfam" id="PF00121">
    <property type="entry name" value="TIM"/>
    <property type="match status" value="1"/>
</dbReference>
<comment type="subcellular location">
    <subcellularLocation>
        <location evidence="7 8">Cytoplasm</location>
    </subcellularLocation>
</comment>
<dbReference type="CDD" id="cd00311">
    <property type="entry name" value="TIM"/>
    <property type="match status" value="1"/>
</dbReference>
<evidence type="ECO:0000256" key="5">
    <source>
        <dbReference type="ARBA" id="ARBA00023152"/>
    </source>
</evidence>
<evidence type="ECO:0000256" key="6">
    <source>
        <dbReference type="ARBA" id="ARBA00023235"/>
    </source>
</evidence>
<accession>A0A0G1A7P2</accession>
<evidence type="ECO:0000256" key="8">
    <source>
        <dbReference type="RuleBase" id="RU363013"/>
    </source>
</evidence>
<comment type="pathway">
    <text evidence="1 7 8">Carbohydrate degradation; glycolysis; D-glyceraldehyde 3-phosphate from glycerone phosphate: step 1/1.</text>
</comment>
<dbReference type="AlphaFoldDB" id="A0A0G1A7P2"/>
<evidence type="ECO:0000256" key="1">
    <source>
        <dbReference type="ARBA" id="ARBA00004680"/>
    </source>
</evidence>
<evidence type="ECO:0000256" key="4">
    <source>
        <dbReference type="ARBA" id="ARBA00022490"/>
    </source>
</evidence>
<keyword evidence="6 7" id="KW-0413">Isomerase</keyword>
<dbReference type="PANTHER" id="PTHR21139:SF42">
    <property type="entry name" value="TRIOSEPHOSPHATE ISOMERASE"/>
    <property type="match status" value="1"/>
</dbReference>
<feature type="binding site" evidence="7">
    <location>
        <begin position="229"/>
        <end position="230"/>
    </location>
    <ligand>
        <name>substrate</name>
    </ligand>
</feature>
<dbReference type="NCBIfam" id="TIGR00419">
    <property type="entry name" value="tim"/>
    <property type="match status" value="1"/>
</dbReference>
<dbReference type="InterPro" id="IPR020861">
    <property type="entry name" value="Triosephosphate_isomerase_AS"/>
</dbReference>
<evidence type="ECO:0000313" key="10">
    <source>
        <dbReference type="Proteomes" id="UP000034837"/>
    </source>
</evidence>
<sequence>MKKIIVGNWKMYLNKGEAVELLQAIKNDFKNKADLEVVICPSFVDLFVAADFLKTNDLPIFLGAQDSCWEDWGAFTGEISPKYLKEIGCQYVILGHSERRQNLGENNELINKKMLKVLANGLVPILCVGETKEEKDNGETLKIIGEQLQNCLKDVKNDNFIIVYEPVWAIGTGAPCLPEEAENVHKFIKEKVKKILGVEKVTVLYGGSVDDTNVADFLNQKNVEGVLVGGVSVKKDIFVRLLSNS</sequence>
<proteinExistence type="inferred from homology"/>
<evidence type="ECO:0000256" key="7">
    <source>
        <dbReference type="HAMAP-Rule" id="MF_00147"/>
    </source>
</evidence>
<dbReference type="InterPro" id="IPR022896">
    <property type="entry name" value="TrioseP_Isoase_bac/euk"/>
</dbReference>
<dbReference type="HAMAP" id="MF_00147_B">
    <property type="entry name" value="TIM_B"/>
    <property type="match status" value="1"/>
</dbReference>
<evidence type="ECO:0000256" key="2">
    <source>
        <dbReference type="ARBA" id="ARBA00007422"/>
    </source>
</evidence>
<keyword evidence="4 7" id="KW-0963">Cytoplasm</keyword>
<feature type="active site" description="Electrophile" evidence="7">
    <location>
        <position position="96"/>
    </location>
</feature>
<dbReference type="PANTHER" id="PTHR21139">
    <property type="entry name" value="TRIOSEPHOSPHATE ISOMERASE"/>
    <property type="match status" value="1"/>
</dbReference>
<dbReference type="UniPathway" id="UPA00109">
    <property type="reaction ID" value="UER00189"/>
</dbReference>
<comment type="function">
    <text evidence="7">Involved in the gluconeogenesis. Catalyzes stereospecifically the conversion of dihydroxyacetone phosphate (DHAP) to D-glyceraldehyde-3-phosphate (G3P).</text>
</comment>
<keyword evidence="3 7" id="KW-0312">Gluconeogenesis</keyword>
<dbReference type="EMBL" id="LCDO01000004">
    <property type="protein sequence ID" value="KKS56954.1"/>
    <property type="molecule type" value="Genomic_DNA"/>
</dbReference>
<dbReference type="PATRIC" id="fig|1619039.3.peg.605"/>
<feature type="active site" description="Proton acceptor" evidence="7">
    <location>
        <position position="165"/>
    </location>
</feature>
<evidence type="ECO:0000256" key="3">
    <source>
        <dbReference type="ARBA" id="ARBA00022432"/>
    </source>
</evidence>
<dbReference type="FunFam" id="3.20.20.70:FF:000016">
    <property type="entry name" value="Triosephosphate isomerase"/>
    <property type="match status" value="1"/>
</dbReference>
<dbReference type="PROSITE" id="PS00171">
    <property type="entry name" value="TIM_1"/>
    <property type="match status" value="1"/>
</dbReference>
<comment type="subunit">
    <text evidence="7 8">Homodimer.</text>
</comment>
<comment type="similarity">
    <text evidence="2 7 8">Belongs to the triosephosphate isomerase family.</text>
</comment>
<organism evidence="9 10">
    <name type="scientific">Candidatus Magasanikbacteria bacterium GW2011_GWA2_42_32</name>
    <dbReference type="NCBI Taxonomy" id="1619039"/>
    <lineage>
        <taxon>Bacteria</taxon>
        <taxon>Candidatus Magasanikiibacteriota</taxon>
    </lineage>
</organism>
<dbReference type="UniPathway" id="UPA00138"/>
<dbReference type="GO" id="GO:0005829">
    <property type="term" value="C:cytosol"/>
    <property type="evidence" value="ECO:0007669"/>
    <property type="project" value="TreeGrafter"/>
</dbReference>
<dbReference type="GO" id="GO:0046166">
    <property type="term" value="P:glyceraldehyde-3-phosphate biosynthetic process"/>
    <property type="evidence" value="ECO:0007669"/>
    <property type="project" value="TreeGrafter"/>
</dbReference>
<comment type="pathway">
    <text evidence="7 8">Carbohydrate biosynthesis; gluconeogenesis.</text>
</comment>
<dbReference type="GO" id="GO:0006096">
    <property type="term" value="P:glycolytic process"/>
    <property type="evidence" value="ECO:0007669"/>
    <property type="project" value="UniProtKB-UniRule"/>
</dbReference>
<evidence type="ECO:0000313" key="9">
    <source>
        <dbReference type="EMBL" id="KKS56954.1"/>
    </source>
</evidence>
<dbReference type="Gene3D" id="3.20.20.70">
    <property type="entry name" value="Aldolase class I"/>
    <property type="match status" value="1"/>
</dbReference>
<dbReference type="SUPFAM" id="SSF51351">
    <property type="entry name" value="Triosephosphate isomerase (TIM)"/>
    <property type="match status" value="1"/>
</dbReference>
<dbReference type="GO" id="GO:0004807">
    <property type="term" value="F:triose-phosphate isomerase activity"/>
    <property type="evidence" value="ECO:0007669"/>
    <property type="project" value="UniProtKB-UniRule"/>
</dbReference>
<comment type="caution">
    <text evidence="9">The sequence shown here is derived from an EMBL/GenBank/DDBJ whole genome shotgun (WGS) entry which is preliminary data.</text>
</comment>
<dbReference type="EC" id="5.3.1.1" evidence="7 8"/>
<reference evidence="9 10" key="1">
    <citation type="journal article" date="2015" name="Nature">
        <title>rRNA introns, odd ribosomes, and small enigmatic genomes across a large radiation of phyla.</title>
        <authorList>
            <person name="Brown C.T."/>
            <person name="Hug L.A."/>
            <person name="Thomas B.C."/>
            <person name="Sharon I."/>
            <person name="Castelle C.J."/>
            <person name="Singh A."/>
            <person name="Wilkins M.J."/>
            <person name="Williams K.H."/>
            <person name="Banfield J.F."/>
        </authorList>
    </citation>
    <scope>NUCLEOTIDE SEQUENCE [LARGE SCALE GENOMIC DNA]</scope>
</reference>
<dbReference type="PROSITE" id="PS51440">
    <property type="entry name" value="TIM_2"/>
    <property type="match status" value="1"/>
</dbReference>
<feature type="binding site" evidence="7">
    <location>
        <begin position="8"/>
        <end position="10"/>
    </location>
    <ligand>
        <name>substrate</name>
    </ligand>
</feature>
<keyword evidence="5 7" id="KW-0324">Glycolysis</keyword>
<dbReference type="InterPro" id="IPR013785">
    <property type="entry name" value="Aldolase_TIM"/>
</dbReference>
<dbReference type="InterPro" id="IPR000652">
    <property type="entry name" value="Triosephosphate_isomerase"/>
</dbReference>